<gene>
    <name evidence="2" type="ORF">VNE69_09017</name>
</gene>
<proteinExistence type="predicted"/>
<reference evidence="2" key="1">
    <citation type="journal article" date="2024" name="BMC Genomics">
        <title>Functional annotation of a divergent genome using sequence and structure-based similarity.</title>
        <authorList>
            <person name="Svedberg D."/>
            <person name="Winiger R.R."/>
            <person name="Berg A."/>
            <person name="Sharma H."/>
            <person name="Tellgren-Roth C."/>
            <person name="Debrunner-Vossbrinck B.A."/>
            <person name="Vossbrinck C.R."/>
            <person name="Barandun J."/>
        </authorList>
    </citation>
    <scope>NUCLEOTIDE SEQUENCE</scope>
    <source>
        <strain evidence="2">Illinois isolate</strain>
    </source>
</reference>
<dbReference type="KEGG" id="vnx:VNE69_09017"/>
<organism evidence="2 3">
    <name type="scientific">Vairimorpha necatrix</name>
    <dbReference type="NCBI Taxonomy" id="6039"/>
    <lineage>
        <taxon>Eukaryota</taxon>
        <taxon>Fungi</taxon>
        <taxon>Fungi incertae sedis</taxon>
        <taxon>Microsporidia</taxon>
        <taxon>Nosematidae</taxon>
        <taxon>Vairimorpha</taxon>
    </lineage>
</organism>
<evidence type="ECO:0000256" key="1">
    <source>
        <dbReference type="SAM" id="MobiDB-lite"/>
    </source>
</evidence>
<keyword evidence="3" id="KW-1185">Reference proteome</keyword>
<evidence type="ECO:0000313" key="2">
    <source>
        <dbReference type="EMBL" id="WUR04462.1"/>
    </source>
</evidence>
<feature type="compositionally biased region" description="Basic and acidic residues" evidence="1">
    <location>
        <begin position="276"/>
        <end position="295"/>
    </location>
</feature>
<accession>A0AAX4JER2</accession>
<dbReference type="RefSeq" id="XP_065330607.1">
    <property type="nucleotide sequence ID" value="XM_065474535.1"/>
</dbReference>
<evidence type="ECO:0000313" key="3">
    <source>
        <dbReference type="Proteomes" id="UP001334084"/>
    </source>
</evidence>
<feature type="region of interest" description="Disordered" evidence="1">
    <location>
        <begin position="275"/>
        <end position="306"/>
    </location>
</feature>
<dbReference type="EMBL" id="CP142734">
    <property type="protein sequence ID" value="WUR04462.1"/>
    <property type="molecule type" value="Genomic_DNA"/>
</dbReference>
<sequence length="460" mass="53806">MIFLLIIHSVFSTIYRARIKSLYKNDYLQRRSSDIGLTSNKKSPKVDFFIDLSDTKGPTKDAIIFEHVKNKRPRYLKYDLNIQNLVFTEMMYKFRLHMKNEKSFSIRVVDEGKCLHIEDRKILLRPCSNQKNQEFKIELVDKRKSKMEVEVEGKDSKDKDRNIHRDEIYVNFYNDSSSSSSEEDMPQGNIYKDNAVSTEIKKNIKEEPAILYKENISNILHSTLYTTLIINSTETVFTTLYKTVTNTLLNTVDKTNRPSKGDAGINPLINISDQNKYSRDRYEKDRYTNRDKNMYNKDPGMYGNDPGMYGNDPGMYGNDPGMYGKGIYSGRDRDINYMYDTNKYNKYNKDLYNRGQYIKNNPSKYMYNEQDYTCQNPDDPECEYFERKKKNKPVNLINSDGLLNEEFKNTRMDNTRRNLNINTNPKSAGLLQFVGFNDSIGNGLLDENEEGLYSGIRIDI</sequence>
<dbReference type="AlphaFoldDB" id="A0AAX4JER2"/>
<dbReference type="Proteomes" id="UP001334084">
    <property type="component" value="Chromosome 9"/>
</dbReference>
<name>A0AAX4JER2_9MICR</name>
<dbReference type="CDD" id="cd00161">
    <property type="entry name" value="beta-trefoil_Ricin-like"/>
    <property type="match status" value="1"/>
</dbReference>
<dbReference type="GeneID" id="90542296"/>
<protein>
    <submittedName>
        <fullName evidence="2">Ricin B Lectin (RBL9)</fullName>
    </submittedName>
</protein>